<keyword evidence="9 12" id="KW-0472">Membrane</keyword>
<evidence type="ECO:0000256" key="13">
    <source>
        <dbReference type="NCBIfam" id="TIGR04265"/>
    </source>
</evidence>
<evidence type="ECO:0000256" key="12">
    <source>
        <dbReference type="HAMAP-Rule" id="MF_01916"/>
    </source>
</evidence>
<feature type="active site" evidence="12">
    <location>
        <position position="391"/>
    </location>
</feature>
<feature type="transmembrane region" description="Helical" evidence="12">
    <location>
        <begin position="36"/>
        <end position="56"/>
    </location>
</feature>
<evidence type="ECO:0000256" key="7">
    <source>
        <dbReference type="ARBA" id="ARBA00022989"/>
    </source>
</evidence>
<dbReference type="Pfam" id="PF13091">
    <property type="entry name" value="PLDc_2"/>
    <property type="match status" value="2"/>
</dbReference>
<keyword evidence="10 12" id="KW-0594">Phospholipid biosynthesis</keyword>
<keyword evidence="2 12" id="KW-1003">Cell membrane</keyword>
<dbReference type="GeneID" id="82157142"/>
<evidence type="ECO:0000256" key="4">
    <source>
        <dbReference type="ARBA" id="ARBA00022679"/>
    </source>
</evidence>
<dbReference type="InterPro" id="IPR001736">
    <property type="entry name" value="PLipase_D/transphosphatidylase"/>
</dbReference>
<keyword evidence="8 12" id="KW-0443">Lipid metabolism</keyword>
<evidence type="ECO:0000313" key="15">
    <source>
        <dbReference type="EMBL" id="NPE13715.1"/>
    </source>
</evidence>
<dbReference type="CDD" id="cd09110">
    <property type="entry name" value="PLDc_CLS_1"/>
    <property type="match status" value="1"/>
</dbReference>
<evidence type="ECO:0000256" key="9">
    <source>
        <dbReference type="ARBA" id="ARBA00023136"/>
    </source>
</evidence>
<comment type="subcellular location">
    <subcellularLocation>
        <location evidence="1 12">Cell membrane</location>
        <topology evidence="1 12">Multi-pass membrane protein</topology>
    </subcellularLocation>
</comment>
<keyword evidence="4 12" id="KW-0808">Transferase</keyword>
<comment type="catalytic activity">
    <reaction evidence="12">
        <text>2 a 1,2-diacyl-sn-glycero-3-phospho-(1'-sn-glycerol) = a cardiolipin + glycerol</text>
        <dbReference type="Rhea" id="RHEA:31451"/>
        <dbReference type="ChEBI" id="CHEBI:17754"/>
        <dbReference type="ChEBI" id="CHEBI:62237"/>
        <dbReference type="ChEBI" id="CHEBI:64716"/>
    </reaction>
</comment>
<dbReference type="EMBL" id="JABKKE010000006">
    <property type="protein sequence ID" value="NPE13715.1"/>
    <property type="molecule type" value="Genomic_DNA"/>
</dbReference>
<proteinExistence type="inferred from homology"/>
<feature type="transmembrane region" description="Helical" evidence="12">
    <location>
        <begin position="6"/>
        <end position="24"/>
    </location>
</feature>
<feature type="active site" evidence="12">
    <location>
        <position position="221"/>
    </location>
</feature>
<dbReference type="SUPFAM" id="SSF56024">
    <property type="entry name" value="Phospholipase D/nuclease"/>
    <property type="match status" value="2"/>
</dbReference>
<dbReference type="PANTHER" id="PTHR21248:SF22">
    <property type="entry name" value="PHOSPHOLIPASE D"/>
    <property type="match status" value="1"/>
</dbReference>
<dbReference type="InterPro" id="IPR025202">
    <property type="entry name" value="PLD-like_dom"/>
</dbReference>
<feature type="active site" evidence="12">
    <location>
        <position position="216"/>
    </location>
</feature>
<keyword evidence="5 12" id="KW-0812">Transmembrane</keyword>
<dbReference type="NCBIfam" id="TIGR04265">
    <property type="entry name" value="bac_cardiolipin"/>
    <property type="match status" value="1"/>
</dbReference>
<evidence type="ECO:0000256" key="8">
    <source>
        <dbReference type="ARBA" id="ARBA00023098"/>
    </source>
</evidence>
<feature type="domain" description="PLD phosphodiesterase" evidence="14">
    <location>
        <begin position="384"/>
        <end position="411"/>
    </location>
</feature>
<evidence type="ECO:0000313" key="16">
    <source>
        <dbReference type="Proteomes" id="UP001193734"/>
    </source>
</evidence>
<feature type="active site" evidence="12">
    <location>
        <position position="214"/>
    </location>
</feature>
<evidence type="ECO:0000259" key="14">
    <source>
        <dbReference type="PROSITE" id="PS50035"/>
    </source>
</evidence>
<evidence type="ECO:0000256" key="10">
    <source>
        <dbReference type="ARBA" id="ARBA00023209"/>
    </source>
</evidence>
<evidence type="ECO:0000256" key="5">
    <source>
        <dbReference type="ARBA" id="ARBA00022692"/>
    </source>
</evidence>
<dbReference type="Proteomes" id="UP001193734">
    <property type="component" value="Unassembled WGS sequence"/>
</dbReference>
<dbReference type="RefSeq" id="WP_172177058.1">
    <property type="nucleotide sequence ID" value="NZ_CASGIA010000002.1"/>
</dbReference>
<dbReference type="HAMAP" id="MF_01916">
    <property type="entry name" value="Cardiolipin_synth_Cls"/>
    <property type="match status" value="1"/>
</dbReference>
<keyword evidence="7 12" id="KW-1133">Transmembrane helix</keyword>
<keyword evidence="11 12" id="KW-1208">Phospholipid metabolism</keyword>
<keyword evidence="16" id="KW-1185">Reference proteome</keyword>
<dbReference type="EC" id="2.7.8.-" evidence="12 13"/>
<gene>
    <name evidence="15" type="primary">cls</name>
    <name evidence="15" type="ORF">HPS55_05130</name>
</gene>
<keyword evidence="6" id="KW-0677">Repeat</keyword>
<comment type="caution">
    <text evidence="15">The sequence shown here is derived from an EMBL/GenBank/DDBJ whole genome shotgun (WGS) entry which is preliminary data.</text>
</comment>
<reference evidence="15 16" key="1">
    <citation type="submission" date="2020-05" db="EMBL/GenBank/DDBJ databases">
        <title>Distinct polysaccharide utilization as determinants for interspecies competition between intestinal Prevotella spp.</title>
        <authorList>
            <person name="Galvez E.J.C."/>
            <person name="Iljazovic A."/>
            <person name="Strowig T."/>
        </authorList>
    </citation>
    <scope>NUCLEOTIDE SEQUENCE [LARGE SCALE GENOMIC DNA]</scope>
    <source>
        <strain evidence="15 16">PROD</strain>
    </source>
</reference>
<comment type="function">
    <text evidence="12">Catalyzes the reversible phosphatidyl group transfer from one phosphatidylglycerol molecule to another to form cardiolipin (CL) (diphosphatidylglycerol) and glycerol.</text>
</comment>
<evidence type="ECO:0000256" key="11">
    <source>
        <dbReference type="ARBA" id="ARBA00023264"/>
    </source>
</evidence>
<evidence type="ECO:0000256" key="2">
    <source>
        <dbReference type="ARBA" id="ARBA00022475"/>
    </source>
</evidence>
<dbReference type="CDD" id="cd09112">
    <property type="entry name" value="PLDc_CLS_2"/>
    <property type="match status" value="1"/>
</dbReference>
<dbReference type="InterPro" id="IPR030874">
    <property type="entry name" value="Cardiolipin_synth_Firmi"/>
</dbReference>
<dbReference type="Pfam" id="PF13396">
    <property type="entry name" value="PLDc_N"/>
    <property type="match status" value="1"/>
</dbReference>
<dbReference type="SMART" id="SM00155">
    <property type="entry name" value="PLDc"/>
    <property type="match status" value="2"/>
</dbReference>
<feature type="active site" evidence="12">
    <location>
        <position position="389"/>
    </location>
</feature>
<feature type="domain" description="PLD phosphodiesterase" evidence="14">
    <location>
        <begin position="209"/>
        <end position="236"/>
    </location>
</feature>
<protein>
    <recommendedName>
        <fullName evidence="12 13">Cardiolipin synthase</fullName>
        <shortName evidence="12">CL synthase</shortName>
        <ecNumber evidence="12 13">2.7.8.-</ecNumber>
    </recommendedName>
</protein>
<dbReference type="Gene3D" id="3.30.870.10">
    <property type="entry name" value="Endonuclease Chain A"/>
    <property type="match status" value="2"/>
</dbReference>
<dbReference type="InterPro" id="IPR022924">
    <property type="entry name" value="Cardiolipin_synthase"/>
</dbReference>
<organism evidence="15 16">
    <name type="scientific">Xylanibacter rodentium</name>
    <dbReference type="NCBI Taxonomy" id="2736289"/>
    <lineage>
        <taxon>Bacteria</taxon>
        <taxon>Pseudomonadati</taxon>
        <taxon>Bacteroidota</taxon>
        <taxon>Bacteroidia</taxon>
        <taxon>Bacteroidales</taxon>
        <taxon>Prevotellaceae</taxon>
        <taxon>Xylanibacter</taxon>
    </lineage>
</organism>
<accession>A0ABX2AVN5</accession>
<evidence type="ECO:0000256" key="1">
    <source>
        <dbReference type="ARBA" id="ARBA00004651"/>
    </source>
</evidence>
<dbReference type="PANTHER" id="PTHR21248">
    <property type="entry name" value="CARDIOLIPIN SYNTHASE"/>
    <property type="match status" value="1"/>
</dbReference>
<sequence>MHELYITGIIIHKIIVILTIVHVLMGNRLPAKTMAWVLVIYFVPVAGILLYIFFGIDTRKERLISARSLNQLGKRSMLNFVEQQALRLPEEHKQTIDLFINQNLSLPFKDNETDIYTDGHGFFTALLAAIGRATHHIHIDMYIFADDPLGCLVADALIDKARQGVEVRLIYDDVGCWNVPQRFFERMREEGIEVHPFLPVRFPSFTSKANYRNHRKIIVIDGVTGFTGGMNIALRYVKGMGKQKWRDTMVKISGNGVYALQMVFLVDWYFVDRTLISNRKYYPPCTITNDCLAQIVTSSPASPYPEIMQGYLRVIMGARKYIYIETPYFIPTEPILFALKTAALGGIDVRLIVPMEADAKFVEWASRSYLREITKAGVKVYLYTAGFIHSKVLICDDSLSTCGSTNVDSRSFENNFEANAFFYDKATALQFKSIFLSDQESSVMFDKVAERMSPGFFARLWESLTRLLSPLL</sequence>
<feature type="active site" evidence="12">
    <location>
        <position position="396"/>
    </location>
</feature>
<dbReference type="InterPro" id="IPR027379">
    <property type="entry name" value="CLS_N"/>
</dbReference>
<evidence type="ECO:0000256" key="6">
    <source>
        <dbReference type="ARBA" id="ARBA00022737"/>
    </source>
</evidence>
<name>A0ABX2AVN5_9BACT</name>
<dbReference type="PROSITE" id="PS50035">
    <property type="entry name" value="PLD"/>
    <property type="match status" value="2"/>
</dbReference>
<comment type="similarity">
    <text evidence="12">Belongs to the phospholipase D family. Cardiolipin synthase subfamily.</text>
</comment>
<evidence type="ECO:0000256" key="3">
    <source>
        <dbReference type="ARBA" id="ARBA00022516"/>
    </source>
</evidence>
<keyword evidence="3 12" id="KW-0444">Lipid biosynthesis</keyword>